<organism evidence="3 4">
    <name type="scientific">Janibacter cremeus</name>
    <dbReference type="NCBI Taxonomy" id="1285192"/>
    <lineage>
        <taxon>Bacteria</taxon>
        <taxon>Bacillati</taxon>
        <taxon>Actinomycetota</taxon>
        <taxon>Actinomycetes</taxon>
        <taxon>Micrococcales</taxon>
        <taxon>Intrasporangiaceae</taxon>
        <taxon>Janibacter</taxon>
    </lineage>
</organism>
<accession>A0A852VTW7</accession>
<evidence type="ECO:0000256" key="2">
    <source>
        <dbReference type="SAM" id="SignalP"/>
    </source>
</evidence>
<comment type="caution">
    <text evidence="3">The sequence shown here is derived from an EMBL/GenBank/DDBJ whole genome shotgun (WGS) entry which is preliminary data.</text>
</comment>
<keyword evidence="4" id="KW-1185">Reference proteome</keyword>
<proteinExistence type="predicted"/>
<feature type="region of interest" description="Disordered" evidence="1">
    <location>
        <begin position="39"/>
        <end position="79"/>
    </location>
</feature>
<name>A0A852VTW7_9MICO</name>
<evidence type="ECO:0000313" key="3">
    <source>
        <dbReference type="EMBL" id="NYF99449.1"/>
    </source>
</evidence>
<feature type="chain" id="PRO_5038490204" evidence="2">
    <location>
        <begin position="17"/>
        <end position="181"/>
    </location>
</feature>
<sequence>MKIHRTVKSVASVALAATLVTGCSAIADKAGEKVAEKGMEAAGGGDVDIDSDGDGKVSIESDEGSLEIGGSELPDDFPEEVPLPDDFTLEASMSMGTADDQSFTVHFTSEDADVKQTHDDLKSRAEAAGFEILSTNSMGGDDFEMRSFTMGSDDWNANVAVSSDSDATTVNYTVMTPDEDQ</sequence>
<dbReference type="RefSeq" id="WP_185992146.1">
    <property type="nucleotide sequence ID" value="NZ_JACCAE010000001.1"/>
</dbReference>
<evidence type="ECO:0000313" key="4">
    <source>
        <dbReference type="Proteomes" id="UP000554054"/>
    </source>
</evidence>
<evidence type="ECO:0000256" key="1">
    <source>
        <dbReference type="SAM" id="MobiDB-lite"/>
    </source>
</evidence>
<dbReference type="AlphaFoldDB" id="A0A852VTW7"/>
<protein>
    <submittedName>
        <fullName evidence="3">Uncharacterized protein</fullName>
    </submittedName>
</protein>
<reference evidence="3 4" key="1">
    <citation type="submission" date="2020-07" db="EMBL/GenBank/DDBJ databases">
        <title>Sequencing the genomes of 1000 actinobacteria strains.</title>
        <authorList>
            <person name="Klenk H.-P."/>
        </authorList>
    </citation>
    <scope>NUCLEOTIDE SEQUENCE [LARGE SCALE GENOMIC DNA]</scope>
    <source>
        <strain evidence="3 4">DSM 26154</strain>
    </source>
</reference>
<feature type="signal peptide" evidence="2">
    <location>
        <begin position="1"/>
        <end position="16"/>
    </location>
</feature>
<dbReference type="Proteomes" id="UP000554054">
    <property type="component" value="Unassembled WGS sequence"/>
</dbReference>
<dbReference type="EMBL" id="JACCAE010000001">
    <property type="protein sequence ID" value="NYF99449.1"/>
    <property type="molecule type" value="Genomic_DNA"/>
</dbReference>
<keyword evidence="2" id="KW-0732">Signal</keyword>
<dbReference type="PROSITE" id="PS51257">
    <property type="entry name" value="PROKAR_LIPOPROTEIN"/>
    <property type="match status" value="1"/>
</dbReference>
<gene>
    <name evidence="3" type="ORF">BJY20_002841</name>
</gene>